<dbReference type="AlphaFoldDB" id="A0A853F0K5"/>
<comment type="caution">
    <text evidence="1">The sequence shown here is derived from an EMBL/GenBank/DDBJ whole genome shotgun (WGS) entry which is preliminary data.</text>
</comment>
<gene>
    <name evidence="1" type="ORF">H0A76_03520</name>
</gene>
<protein>
    <submittedName>
        <fullName evidence="1">Uncharacterized protein</fullName>
    </submittedName>
</protein>
<dbReference type="Proteomes" id="UP000568751">
    <property type="component" value="Unassembled WGS sequence"/>
</dbReference>
<organism evidence="1 2">
    <name type="scientific">Candidatus Thiodubiliella endoseptemdiera</name>
    <dbReference type="NCBI Taxonomy" id="2738886"/>
    <lineage>
        <taxon>Bacteria</taxon>
        <taxon>Pseudomonadati</taxon>
        <taxon>Pseudomonadota</taxon>
        <taxon>Gammaproteobacteria</taxon>
        <taxon>Candidatus Pseudothioglobaceae</taxon>
        <taxon>Candidatus Thiodubiliella</taxon>
    </lineage>
</organism>
<dbReference type="EMBL" id="JACCHT010000001">
    <property type="protein sequence ID" value="NYT27038.1"/>
    <property type="molecule type" value="Genomic_DNA"/>
</dbReference>
<reference evidence="1 2" key="1">
    <citation type="submission" date="2020-05" db="EMBL/GenBank/DDBJ databases">
        <title>Horizontal transmission and recombination maintain forever young bacterial symbiont genomes.</title>
        <authorList>
            <person name="Russell S.L."/>
            <person name="Pepper-Tunick E."/>
            <person name="Svedberg J."/>
            <person name="Byrne A."/>
            <person name="Ruelas Castillo J."/>
            <person name="Vollmers C."/>
            <person name="Beinart R.A."/>
            <person name="Corbett-Detig R."/>
        </authorList>
    </citation>
    <scope>NUCLEOTIDE SEQUENCE [LARGE SCALE GENOMIC DNA]</scope>
    <source>
        <strain evidence="1">455</strain>
    </source>
</reference>
<accession>A0A853F0K5</accession>
<evidence type="ECO:0000313" key="1">
    <source>
        <dbReference type="EMBL" id="NYT27038.1"/>
    </source>
</evidence>
<proteinExistence type="predicted"/>
<evidence type="ECO:0000313" key="2">
    <source>
        <dbReference type="Proteomes" id="UP000568751"/>
    </source>
</evidence>
<sequence length="663" mass="76491">MEEKEQNYLRHALFISELDNQTFPLLNTRYKTFVNGTQGYLGKQIRKLLQEKYPNIQVKTYQMPAQDVSQLRTVLGAYSKEFEKQERQGAFSHVVDASLVLATALQVPKIAEELTTTNVAELSEKGKWLQNLLPQNALVQHIKRRPKYRKKLESTQIFKDGLYGERFMPTLLDDEKLYYGFALDNCHEIEALKQPKKTVKDFDKKLQVAKEKQQVKHNEYFELLKPFLYTGNKNDKHPVTGDLSDNWQYQYLSIDKTKALNHLQKCAKEVCSDTEIEQAQQLEKLRYSVEKKKIKGVLLTGQGKKSFINALDDNKFKVSKLTLPAKSQWEALINYPIIDYANNKTTLKQCFGKSEQIEISSPNMINFWQDLVKESSLSVDYLQEHLFKRNDKGELVKKSGIIPKGVFNKKIKTEKGLKALEGSDLLNTSFGMEFMQKTDLIPQSSWDTLFKEFFHIDKIKNSSQHKQVRKEYSLPIVSNPSGGFRIKRKNPLTDEVIYQVSSIEGFATKGYDESLKNPVLIDELKSSPNIASLDGKQAEVDNVCYFDTWKEITIPEELQEKLISLSYAIGTKDRFNIRVSMPFDELKKLDNSIHCFSNISAEYKETDTWKFKKNKLFGNDLLGKPRSNLFVEFVSKDKIIFSYGVESTNQAIKESYQNGTVIK</sequence>
<name>A0A853F0K5_9GAMM</name>